<sequence length="153" mass="16612">MYTAFCIHCLVLAMTPICVNACGKISIDQNPRELDVGHDEMRFTCTVTSSCNFSSYVEKGSTILARIPPLELNHNTTINISGEPSNFIVTVRKTMEGTHLGVYYCGAVITVKGQHVRFVGSGTHIYSGCHFIGTKTGIVFAMVCACVGMINLL</sequence>
<keyword evidence="3" id="KW-1185">Reference proteome</keyword>
<dbReference type="Proteomes" id="UP001162483">
    <property type="component" value="Unassembled WGS sequence"/>
</dbReference>
<accession>A0ABN9HR45</accession>
<comment type="caution">
    <text evidence="2">The sequence shown here is derived from an EMBL/GenBank/DDBJ whole genome shotgun (WGS) entry which is preliminary data.</text>
</comment>
<feature type="signal peptide" evidence="1">
    <location>
        <begin position="1"/>
        <end position="21"/>
    </location>
</feature>
<feature type="chain" id="PRO_5046735149" description="Immunoglobulin subtype domain-containing protein" evidence="1">
    <location>
        <begin position="22"/>
        <end position="153"/>
    </location>
</feature>
<dbReference type="EMBL" id="CATNWA010021857">
    <property type="protein sequence ID" value="CAI9624245.1"/>
    <property type="molecule type" value="Genomic_DNA"/>
</dbReference>
<evidence type="ECO:0008006" key="4">
    <source>
        <dbReference type="Google" id="ProtNLM"/>
    </source>
</evidence>
<evidence type="ECO:0000313" key="3">
    <source>
        <dbReference type="Proteomes" id="UP001162483"/>
    </source>
</evidence>
<evidence type="ECO:0000313" key="2">
    <source>
        <dbReference type="EMBL" id="CAI9624245.1"/>
    </source>
</evidence>
<organism evidence="2 3">
    <name type="scientific">Staurois parvus</name>
    <dbReference type="NCBI Taxonomy" id="386267"/>
    <lineage>
        <taxon>Eukaryota</taxon>
        <taxon>Metazoa</taxon>
        <taxon>Chordata</taxon>
        <taxon>Craniata</taxon>
        <taxon>Vertebrata</taxon>
        <taxon>Euteleostomi</taxon>
        <taxon>Amphibia</taxon>
        <taxon>Batrachia</taxon>
        <taxon>Anura</taxon>
        <taxon>Neobatrachia</taxon>
        <taxon>Ranoidea</taxon>
        <taxon>Ranidae</taxon>
        <taxon>Staurois</taxon>
    </lineage>
</organism>
<name>A0ABN9HR45_9NEOB</name>
<keyword evidence="1" id="KW-0732">Signal</keyword>
<protein>
    <recommendedName>
        <fullName evidence="4">Immunoglobulin subtype domain-containing protein</fullName>
    </recommendedName>
</protein>
<reference evidence="2" key="1">
    <citation type="submission" date="2023-05" db="EMBL/GenBank/DDBJ databases">
        <authorList>
            <person name="Stuckert A."/>
        </authorList>
    </citation>
    <scope>NUCLEOTIDE SEQUENCE</scope>
</reference>
<evidence type="ECO:0000256" key="1">
    <source>
        <dbReference type="SAM" id="SignalP"/>
    </source>
</evidence>
<proteinExistence type="predicted"/>
<gene>
    <name evidence="2" type="ORF">SPARVUS_LOCUS16613678</name>
</gene>